<proteinExistence type="predicted"/>
<evidence type="ECO:0000313" key="2">
    <source>
        <dbReference type="Proteomes" id="UP001647509"/>
    </source>
</evidence>
<evidence type="ECO:0000313" key="1">
    <source>
        <dbReference type="EMBL" id="MBU2951696.1"/>
    </source>
</evidence>
<gene>
    <name evidence="1" type="ORF">KO493_13405</name>
</gene>
<dbReference type="EMBL" id="JAHKPD010000018">
    <property type="protein sequence ID" value="MBU2951696.1"/>
    <property type="molecule type" value="Genomic_DNA"/>
</dbReference>
<comment type="caution">
    <text evidence="1">The sequence shown here is derived from an EMBL/GenBank/DDBJ whole genome shotgun (WGS) entry which is preliminary data.</text>
</comment>
<reference evidence="1" key="1">
    <citation type="submission" date="2021-05" db="EMBL/GenBank/DDBJ databases">
        <title>Draft genomes of bacteria isolated from model marine particles.</title>
        <authorList>
            <person name="Datta M.S."/>
            <person name="Schwartzman J.A."/>
            <person name="Enke T.N."/>
            <person name="Saavedra J."/>
            <person name="Cermak N."/>
            <person name="Cordero O.X."/>
        </authorList>
    </citation>
    <scope>NUCLEOTIDE SEQUENCE</scope>
    <source>
        <strain evidence="1">I2M19</strain>
    </source>
</reference>
<sequence>MKSLILSLLFTTSFYAQHYVLDSIKPTLGHLINFEANTLKYADKSPTFQRLFTKLDRIYSGEKLNLHIMHIGGSHIQADFYTNKLRTYFQNMAPDATGQRGFVFPYHLAHTNNPLNYRVTSNTKDKWKGYRCALTRDSIAWGLSGITAAFQDVSDTLSIKANYKNYNKVRYNFNKLRVFYNTWKDDYALNILDSTLVQSDTINYNKMYREFRFNRTIDSLEIGLQLKDTTAVNPEFAMMGLEFSNNNPGIEYTSIGVNGASFKRFDRSVYFERQFDLYNPDLFIISIGTNDAYVPEADFNAEDFRYYYKSFINMIQRKNPNCAILLTVPNDSYYRRRKPNPNTITQQQIILEIAQEYNMAVWDFFEIMGGLGASQKWYKHELMPKDRVHFTLFGYSVKGDLMLNAFVNAWAASTGRDAFELLNYFKHLDE</sequence>
<keyword evidence="2" id="KW-1185">Reference proteome</keyword>
<protein>
    <submittedName>
        <fullName evidence="1">Uncharacterized protein</fullName>
    </submittedName>
</protein>
<dbReference type="Proteomes" id="UP001647509">
    <property type="component" value="Unassembled WGS sequence"/>
</dbReference>
<organism evidence="1 2">
    <name type="scientific">Pseudotamlana agarivorans</name>
    <dbReference type="NCBI Taxonomy" id="481183"/>
    <lineage>
        <taxon>Bacteria</taxon>
        <taxon>Pseudomonadati</taxon>
        <taxon>Bacteroidota</taxon>
        <taxon>Flavobacteriia</taxon>
        <taxon>Flavobacteriales</taxon>
        <taxon>Flavobacteriaceae</taxon>
        <taxon>Pseudotamlana</taxon>
    </lineage>
</organism>
<name>A0ACC5UBJ4_9FLAO</name>
<accession>A0ACC5UBJ4</accession>